<evidence type="ECO:0000256" key="1">
    <source>
        <dbReference type="ARBA" id="ARBA00023015"/>
    </source>
</evidence>
<dbReference type="CDD" id="cd00038">
    <property type="entry name" value="CAP_ED"/>
    <property type="match status" value="1"/>
</dbReference>
<dbReference type="Pfam" id="PF00027">
    <property type="entry name" value="cNMP_binding"/>
    <property type="match status" value="1"/>
</dbReference>
<dbReference type="InterPro" id="IPR050397">
    <property type="entry name" value="Env_Response_Regulators"/>
</dbReference>
<dbReference type="Gene3D" id="2.60.120.10">
    <property type="entry name" value="Jelly Rolls"/>
    <property type="match status" value="1"/>
</dbReference>
<dbReference type="AlphaFoldDB" id="A0A7W7ES40"/>
<dbReference type="RefSeq" id="WP_144902652.1">
    <property type="nucleotide sequence ID" value="NZ_JACHOA010000001.1"/>
</dbReference>
<dbReference type="InterPro" id="IPR036388">
    <property type="entry name" value="WH-like_DNA-bd_sf"/>
</dbReference>
<dbReference type="InterPro" id="IPR000595">
    <property type="entry name" value="cNMP-bd_dom"/>
</dbReference>
<dbReference type="InterPro" id="IPR014710">
    <property type="entry name" value="RmlC-like_jellyroll"/>
</dbReference>
<evidence type="ECO:0000313" key="7">
    <source>
        <dbReference type="Proteomes" id="UP000538566"/>
    </source>
</evidence>
<dbReference type="PANTHER" id="PTHR24567">
    <property type="entry name" value="CRP FAMILY TRANSCRIPTIONAL REGULATORY PROTEIN"/>
    <property type="match status" value="1"/>
</dbReference>
<organism evidence="6 7">
    <name type="scientific">Novosphingobium taihuense</name>
    <dbReference type="NCBI Taxonomy" id="260085"/>
    <lineage>
        <taxon>Bacteria</taxon>
        <taxon>Pseudomonadati</taxon>
        <taxon>Pseudomonadota</taxon>
        <taxon>Alphaproteobacteria</taxon>
        <taxon>Sphingomonadales</taxon>
        <taxon>Sphingomonadaceae</taxon>
        <taxon>Novosphingobium</taxon>
    </lineage>
</organism>
<dbReference type="GO" id="GO:0003700">
    <property type="term" value="F:DNA-binding transcription factor activity"/>
    <property type="evidence" value="ECO:0007669"/>
    <property type="project" value="InterPro"/>
</dbReference>
<dbReference type="InterPro" id="IPR012318">
    <property type="entry name" value="HTH_CRP"/>
</dbReference>
<dbReference type="InterPro" id="IPR036390">
    <property type="entry name" value="WH_DNA-bd_sf"/>
</dbReference>
<keyword evidence="1" id="KW-0805">Transcription regulation</keyword>
<dbReference type="SUPFAM" id="SSF51206">
    <property type="entry name" value="cAMP-binding domain-like"/>
    <property type="match status" value="1"/>
</dbReference>
<evidence type="ECO:0000313" key="6">
    <source>
        <dbReference type="EMBL" id="MBB4611898.1"/>
    </source>
</evidence>
<dbReference type="PANTHER" id="PTHR24567:SF68">
    <property type="entry name" value="DNA-BINDING TRANSCRIPTIONAL DUAL REGULATOR CRP"/>
    <property type="match status" value="1"/>
</dbReference>
<keyword evidence="7" id="KW-1185">Reference proteome</keyword>
<keyword evidence="2" id="KW-0238">DNA-binding</keyword>
<evidence type="ECO:0000259" key="4">
    <source>
        <dbReference type="PROSITE" id="PS50042"/>
    </source>
</evidence>
<evidence type="ECO:0000256" key="2">
    <source>
        <dbReference type="ARBA" id="ARBA00023125"/>
    </source>
</evidence>
<dbReference type="Gene3D" id="1.10.10.10">
    <property type="entry name" value="Winged helix-like DNA-binding domain superfamily/Winged helix DNA-binding domain"/>
    <property type="match status" value="1"/>
</dbReference>
<dbReference type="EMBL" id="JACHOA010000001">
    <property type="protein sequence ID" value="MBB4611898.1"/>
    <property type="molecule type" value="Genomic_DNA"/>
</dbReference>
<dbReference type="PROSITE" id="PS50042">
    <property type="entry name" value="CNMP_BINDING_3"/>
    <property type="match status" value="1"/>
</dbReference>
<dbReference type="InterPro" id="IPR000524">
    <property type="entry name" value="Tscrpt_reg_HTH_GntR"/>
</dbReference>
<dbReference type="Pfam" id="PF13545">
    <property type="entry name" value="HTH_Crp_2"/>
    <property type="match status" value="1"/>
</dbReference>
<dbReference type="SMART" id="SM00419">
    <property type="entry name" value="HTH_CRP"/>
    <property type="match status" value="1"/>
</dbReference>
<evidence type="ECO:0000256" key="3">
    <source>
        <dbReference type="ARBA" id="ARBA00023163"/>
    </source>
</evidence>
<keyword evidence="3" id="KW-0804">Transcription</keyword>
<dbReference type="GO" id="GO:0005829">
    <property type="term" value="C:cytosol"/>
    <property type="evidence" value="ECO:0007669"/>
    <property type="project" value="TreeGrafter"/>
</dbReference>
<dbReference type="PRINTS" id="PR00035">
    <property type="entry name" value="HTHGNTR"/>
</dbReference>
<comment type="caution">
    <text evidence="6">The sequence shown here is derived from an EMBL/GenBank/DDBJ whole genome shotgun (WGS) entry which is preliminary data.</text>
</comment>
<name>A0A7W7ES40_9SPHN</name>
<proteinExistence type="predicted"/>
<feature type="domain" description="Cyclic nucleotide-binding" evidence="4">
    <location>
        <begin position="38"/>
        <end position="119"/>
    </location>
</feature>
<dbReference type="PROSITE" id="PS51063">
    <property type="entry name" value="HTH_CRP_2"/>
    <property type="match status" value="1"/>
</dbReference>
<dbReference type="Proteomes" id="UP000538566">
    <property type="component" value="Unassembled WGS sequence"/>
</dbReference>
<dbReference type="SUPFAM" id="SSF46785">
    <property type="entry name" value="Winged helix' DNA-binding domain"/>
    <property type="match status" value="1"/>
</dbReference>
<dbReference type="GO" id="GO:0003677">
    <property type="term" value="F:DNA binding"/>
    <property type="evidence" value="ECO:0007669"/>
    <property type="project" value="UniProtKB-KW"/>
</dbReference>
<sequence length="232" mass="25100">MKDTATSDTVLSNSNLTVPDEVRAILAAHGRQMRVRKGQVLLAVGLPANDVYLVIDGCVSVSLISAQGRETVLRAIGPGEMFGELAAIDGEPRSADVVAAENSTLLVIPGPAFVDLIGREPVLSLWLARYLAHQVRYLTNRIYELSTMGVGPRLQAELLRLAGEPDAKGAASITRVPTQAELAARIGTNRETVTREFSLLIREGLVVKEGRRIVVPSVERLADRLHRYSQTA</sequence>
<protein>
    <submittedName>
        <fullName evidence="6">CRP-like cAMP-binding protein</fullName>
    </submittedName>
</protein>
<dbReference type="SMART" id="SM00100">
    <property type="entry name" value="cNMP"/>
    <property type="match status" value="1"/>
</dbReference>
<gene>
    <name evidence="6" type="ORF">GGR37_000144</name>
</gene>
<evidence type="ECO:0000259" key="5">
    <source>
        <dbReference type="PROSITE" id="PS51063"/>
    </source>
</evidence>
<dbReference type="InterPro" id="IPR018490">
    <property type="entry name" value="cNMP-bd_dom_sf"/>
</dbReference>
<reference evidence="6 7" key="1">
    <citation type="submission" date="2020-08" db="EMBL/GenBank/DDBJ databases">
        <title>Genomic Encyclopedia of Type Strains, Phase IV (KMG-IV): sequencing the most valuable type-strain genomes for metagenomic binning, comparative biology and taxonomic classification.</title>
        <authorList>
            <person name="Goeker M."/>
        </authorList>
    </citation>
    <scope>NUCLEOTIDE SEQUENCE [LARGE SCALE GENOMIC DNA]</scope>
    <source>
        <strain evidence="6 7">DSM 17507</strain>
    </source>
</reference>
<accession>A0A7W7ES40</accession>
<feature type="domain" description="HTH crp-type" evidence="5">
    <location>
        <begin position="148"/>
        <end position="219"/>
    </location>
</feature>